<comment type="subcellular location">
    <subcellularLocation>
        <location evidence="1">Cell membrane</location>
        <topology evidence="1">Multi-pass membrane protein</topology>
    </subcellularLocation>
</comment>
<evidence type="ECO:0000256" key="8">
    <source>
        <dbReference type="ARBA" id="ARBA00023136"/>
    </source>
</evidence>
<dbReference type="InterPro" id="IPR036318">
    <property type="entry name" value="FAD-bd_PCMH-like_sf"/>
</dbReference>
<evidence type="ECO:0000256" key="10">
    <source>
        <dbReference type="PROSITE-ProRule" id="PRU01193"/>
    </source>
</evidence>
<evidence type="ECO:0000256" key="3">
    <source>
        <dbReference type="ARBA" id="ARBA00022475"/>
    </source>
</evidence>
<dbReference type="SMART" id="SM00116">
    <property type="entry name" value="CBS"/>
    <property type="match status" value="2"/>
</dbReference>
<evidence type="ECO:0000256" key="2">
    <source>
        <dbReference type="ARBA" id="ARBA00006337"/>
    </source>
</evidence>
<evidence type="ECO:0000256" key="11">
    <source>
        <dbReference type="SAM" id="MobiDB-lite"/>
    </source>
</evidence>
<reference evidence="15 16" key="1">
    <citation type="submission" date="2016-12" db="EMBL/GenBank/DDBJ databases">
        <title>Candidatus Reconcilibacillus cellulovorans genome.</title>
        <authorList>
            <person name="Kolinko S."/>
            <person name="Wu Y.-W."/>
            <person name="Tachea F."/>
            <person name="Denzel E."/>
            <person name="Hiras J."/>
            <person name="Baecker N."/>
            <person name="Chan L.J."/>
            <person name="Eichorst S.A."/>
            <person name="Frey D."/>
            <person name="Adams P.D."/>
            <person name="Pray T."/>
            <person name="Tanjore D."/>
            <person name="Petzold C.J."/>
            <person name="Gladden J.M."/>
            <person name="Simmons B.A."/>
            <person name="Singer S.W."/>
        </authorList>
    </citation>
    <scope>NUCLEOTIDE SEQUENCE [LARGE SCALE GENOMIC DNA]</scope>
    <source>
        <strain evidence="15">JTherm</strain>
    </source>
</reference>
<dbReference type="InterPro" id="IPR000644">
    <property type="entry name" value="CBS_dom"/>
</dbReference>
<proteinExistence type="inferred from homology"/>
<keyword evidence="4 10" id="KW-0812">Transmembrane</keyword>
<feature type="domain" description="CBS" evidence="13">
    <location>
        <begin position="278"/>
        <end position="335"/>
    </location>
</feature>
<evidence type="ECO:0000259" key="14">
    <source>
        <dbReference type="PROSITE" id="PS51846"/>
    </source>
</evidence>
<dbReference type="InterPro" id="IPR016169">
    <property type="entry name" value="FAD-bd_PCMH_sub2"/>
</dbReference>
<dbReference type="GO" id="GO:0005886">
    <property type="term" value="C:plasma membrane"/>
    <property type="evidence" value="ECO:0007669"/>
    <property type="project" value="UniProtKB-SubCell"/>
</dbReference>
<dbReference type="InterPro" id="IPR046342">
    <property type="entry name" value="CBS_dom_sf"/>
</dbReference>
<dbReference type="Pfam" id="PF01595">
    <property type="entry name" value="CNNM"/>
    <property type="match status" value="1"/>
</dbReference>
<feature type="transmembrane region" description="Helical" evidence="12">
    <location>
        <begin position="6"/>
        <end position="25"/>
    </location>
</feature>
<dbReference type="SMART" id="SM01091">
    <property type="entry name" value="CorC_HlyC"/>
    <property type="match status" value="1"/>
</dbReference>
<evidence type="ECO:0000256" key="12">
    <source>
        <dbReference type="SAM" id="Phobius"/>
    </source>
</evidence>
<feature type="region of interest" description="Disordered" evidence="11">
    <location>
        <begin position="424"/>
        <end position="445"/>
    </location>
</feature>
<evidence type="ECO:0000259" key="13">
    <source>
        <dbReference type="PROSITE" id="PS51371"/>
    </source>
</evidence>
<evidence type="ECO:0000256" key="9">
    <source>
        <dbReference type="PROSITE-ProRule" id="PRU00703"/>
    </source>
</evidence>
<dbReference type="SUPFAM" id="SSF56176">
    <property type="entry name" value="FAD-binding/transporter-associated domain-like"/>
    <property type="match status" value="1"/>
</dbReference>
<name>A0A2A6E3H8_9BACL</name>
<feature type="transmembrane region" description="Helical" evidence="12">
    <location>
        <begin position="133"/>
        <end position="153"/>
    </location>
</feature>
<keyword evidence="7 9" id="KW-0129">CBS domain</keyword>
<dbReference type="InterPro" id="IPR044751">
    <property type="entry name" value="Ion_transp-like_CBS"/>
</dbReference>
<accession>A0A2A6E3H8</accession>
<dbReference type="PANTHER" id="PTHR43099">
    <property type="entry name" value="UPF0053 PROTEIN YRKA"/>
    <property type="match status" value="1"/>
</dbReference>
<evidence type="ECO:0000256" key="7">
    <source>
        <dbReference type="ARBA" id="ARBA00023122"/>
    </source>
</evidence>
<organism evidence="15 16">
    <name type="scientific">Candidatus Reconcilbacillus cellulovorans</name>
    <dbReference type="NCBI Taxonomy" id="1906605"/>
    <lineage>
        <taxon>Bacteria</taxon>
        <taxon>Bacillati</taxon>
        <taxon>Bacillota</taxon>
        <taxon>Bacilli</taxon>
        <taxon>Bacillales</taxon>
        <taxon>Paenibacillaceae</taxon>
        <taxon>Candidatus Reconcilbacillus</taxon>
    </lineage>
</organism>
<comment type="similarity">
    <text evidence="2">Belongs to the UPF0053 family.</text>
</comment>
<dbReference type="PROSITE" id="PS51371">
    <property type="entry name" value="CBS"/>
    <property type="match status" value="2"/>
</dbReference>
<evidence type="ECO:0000256" key="6">
    <source>
        <dbReference type="ARBA" id="ARBA00022989"/>
    </source>
</evidence>
<dbReference type="FunFam" id="3.10.580.10:FF:000002">
    <property type="entry name" value="Magnesium/cobalt efflux protein CorC"/>
    <property type="match status" value="1"/>
</dbReference>
<evidence type="ECO:0000313" key="16">
    <source>
        <dbReference type="Proteomes" id="UP000243688"/>
    </source>
</evidence>
<keyword evidence="5" id="KW-0677">Repeat</keyword>
<keyword evidence="3" id="KW-1003">Cell membrane</keyword>
<evidence type="ECO:0000256" key="4">
    <source>
        <dbReference type="ARBA" id="ARBA00022692"/>
    </source>
</evidence>
<dbReference type="Gene3D" id="3.30.465.10">
    <property type="match status" value="1"/>
</dbReference>
<dbReference type="CDD" id="cd04590">
    <property type="entry name" value="CBS_pair_CorC_HlyC_assoc"/>
    <property type="match status" value="1"/>
</dbReference>
<dbReference type="EMBL" id="MOXJ01000002">
    <property type="protein sequence ID" value="PDO11533.1"/>
    <property type="molecule type" value="Genomic_DNA"/>
</dbReference>
<dbReference type="SUPFAM" id="SSF54631">
    <property type="entry name" value="CBS-domain pair"/>
    <property type="match status" value="1"/>
</dbReference>
<keyword evidence="8 10" id="KW-0472">Membrane</keyword>
<protein>
    <recommendedName>
        <fullName evidence="17">Transporter associated domain protein</fullName>
    </recommendedName>
</protein>
<dbReference type="AlphaFoldDB" id="A0A2A6E3H8"/>
<dbReference type="PROSITE" id="PS51846">
    <property type="entry name" value="CNNM"/>
    <property type="match status" value="1"/>
</dbReference>
<feature type="transmembrane region" description="Helical" evidence="12">
    <location>
        <begin position="95"/>
        <end position="113"/>
    </location>
</feature>
<dbReference type="InterPro" id="IPR051676">
    <property type="entry name" value="UPF0053_domain"/>
</dbReference>
<feature type="domain" description="CNNM transmembrane" evidence="14">
    <location>
        <begin position="1"/>
        <end position="198"/>
    </location>
</feature>
<dbReference type="Pfam" id="PF00571">
    <property type="entry name" value="CBS"/>
    <property type="match status" value="2"/>
</dbReference>
<sequence length="445" mass="49944">MAQWALVLLLVFLNGFFVAAEFAIVKIRATRLDALVQEGNVRARFAKSIVRNLNAYLSACQLGITLASLGLGWVGEPFVARWLQAILPKSVPEPVLHTASFVVAFSLITLLHITLGEQVPKTFAIRQAERVTLWSAAPMVLFYRVMYPFIWALNGLSNWMLRRAGIEPESGHESAHTEEEIRILLKESHQSGLIDKTELTFVDNIFEFSETHAREVMVPRTEMVCLYADVPIAENLRIALTERHTRYPVCAPDKDHIIGYVHIKDLFKAGENADIRAIVRPLLTVPDSMSISELLRLMQKKRTEMALLIDEYGGTAGLVTVEDILEEIVGEIHDEFDEARPAIEQRDERTYSVDGLLLIDDFNAYFGADVPNDTHDTIGGWIHAQVESPPRPNQTVRYGGMEFVVDEVDHMRISRISVRVLEPGVGGEARQSQAEEDSGEEWATA</sequence>
<dbReference type="InterPro" id="IPR002550">
    <property type="entry name" value="CNNM"/>
</dbReference>
<feature type="domain" description="CBS" evidence="13">
    <location>
        <begin position="217"/>
        <end position="277"/>
    </location>
</feature>
<evidence type="ECO:0000256" key="5">
    <source>
        <dbReference type="ARBA" id="ARBA00022737"/>
    </source>
</evidence>
<keyword evidence="6 10" id="KW-1133">Transmembrane helix</keyword>
<feature type="transmembrane region" description="Helical" evidence="12">
    <location>
        <begin position="53"/>
        <end position="75"/>
    </location>
</feature>
<evidence type="ECO:0000313" key="15">
    <source>
        <dbReference type="EMBL" id="PDO11533.1"/>
    </source>
</evidence>
<feature type="compositionally biased region" description="Acidic residues" evidence="11">
    <location>
        <begin position="434"/>
        <end position="445"/>
    </location>
</feature>
<gene>
    <name evidence="15" type="ORF">BLM47_01420</name>
</gene>
<dbReference type="Gene3D" id="3.10.580.10">
    <property type="entry name" value="CBS-domain"/>
    <property type="match status" value="1"/>
</dbReference>
<dbReference type="InterPro" id="IPR005170">
    <property type="entry name" value="Transptr-assoc_dom"/>
</dbReference>
<dbReference type="Pfam" id="PF03471">
    <property type="entry name" value="CorC_HlyC"/>
    <property type="match status" value="1"/>
</dbReference>
<comment type="caution">
    <text evidence="15">The sequence shown here is derived from an EMBL/GenBank/DDBJ whole genome shotgun (WGS) entry which is preliminary data.</text>
</comment>
<evidence type="ECO:0000256" key="1">
    <source>
        <dbReference type="ARBA" id="ARBA00004651"/>
    </source>
</evidence>
<dbReference type="PANTHER" id="PTHR43099:SF2">
    <property type="entry name" value="UPF0053 PROTEIN YRKA"/>
    <property type="match status" value="1"/>
</dbReference>
<evidence type="ECO:0008006" key="17">
    <source>
        <dbReference type="Google" id="ProtNLM"/>
    </source>
</evidence>
<dbReference type="GO" id="GO:0050660">
    <property type="term" value="F:flavin adenine dinucleotide binding"/>
    <property type="evidence" value="ECO:0007669"/>
    <property type="project" value="InterPro"/>
</dbReference>
<dbReference type="Proteomes" id="UP000243688">
    <property type="component" value="Unassembled WGS sequence"/>
</dbReference>